<dbReference type="GO" id="GO:0016740">
    <property type="term" value="F:transferase activity"/>
    <property type="evidence" value="ECO:0007669"/>
    <property type="project" value="UniProtKB-KW"/>
</dbReference>
<dbReference type="Gene3D" id="3.90.470.20">
    <property type="entry name" value="4'-phosphopantetheinyl transferase domain"/>
    <property type="match status" value="1"/>
</dbReference>
<feature type="domain" description="4'-phosphopantetheinyl transferase" evidence="2">
    <location>
        <begin position="103"/>
        <end position="163"/>
    </location>
</feature>
<dbReference type="EMBL" id="BAABEZ010000014">
    <property type="protein sequence ID" value="GAA4452520.1"/>
    <property type="molecule type" value="Genomic_DNA"/>
</dbReference>
<reference evidence="4" key="1">
    <citation type="journal article" date="2019" name="Int. J. Syst. Evol. Microbiol.">
        <title>The Global Catalogue of Microorganisms (GCM) 10K type strain sequencing project: providing services to taxonomists for standard genome sequencing and annotation.</title>
        <authorList>
            <consortium name="The Broad Institute Genomics Platform"/>
            <consortium name="The Broad Institute Genome Sequencing Center for Infectious Disease"/>
            <person name="Wu L."/>
            <person name="Ma J."/>
        </authorList>
    </citation>
    <scope>NUCLEOTIDE SEQUENCE [LARGE SCALE GENOMIC DNA]</scope>
    <source>
        <strain evidence="4">JCM 31921</strain>
    </source>
</reference>
<evidence type="ECO:0000313" key="4">
    <source>
        <dbReference type="Proteomes" id="UP001501410"/>
    </source>
</evidence>
<proteinExistence type="predicted"/>
<comment type="caution">
    <text evidence="3">The sequence shown here is derived from an EMBL/GenBank/DDBJ whole genome shotgun (WGS) entry which is preliminary data.</text>
</comment>
<dbReference type="SUPFAM" id="SSF56214">
    <property type="entry name" value="4'-phosphopantetheinyl transferase"/>
    <property type="match status" value="2"/>
</dbReference>
<dbReference type="InterPro" id="IPR008278">
    <property type="entry name" value="4-PPantetheinyl_Trfase_dom"/>
</dbReference>
<protein>
    <submittedName>
        <fullName evidence="3">4'-phosphopantetheinyl transferase superfamily protein</fullName>
    </submittedName>
</protein>
<keyword evidence="4" id="KW-1185">Reference proteome</keyword>
<name>A0ABP8MQ84_9BACT</name>
<keyword evidence="1 3" id="KW-0808">Transferase</keyword>
<organism evidence="3 4">
    <name type="scientific">Rurimicrobium arvi</name>
    <dbReference type="NCBI Taxonomy" id="2049916"/>
    <lineage>
        <taxon>Bacteria</taxon>
        <taxon>Pseudomonadati</taxon>
        <taxon>Bacteroidota</taxon>
        <taxon>Chitinophagia</taxon>
        <taxon>Chitinophagales</taxon>
        <taxon>Chitinophagaceae</taxon>
        <taxon>Rurimicrobium</taxon>
    </lineage>
</organism>
<dbReference type="Proteomes" id="UP001501410">
    <property type="component" value="Unassembled WGS sequence"/>
</dbReference>
<accession>A0ABP8MQ84</accession>
<evidence type="ECO:0000256" key="1">
    <source>
        <dbReference type="ARBA" id="ARBA00022679"/>
    </source>
</evidence>
<gene>
    <name evidence="3" type="ORF">GCM10023092_11710</name>
</gene>
<dbReference type="InterPro" id="IPR037143">
    <property type="entry name" value="4-PPantetheinyl_Trfase_dom_sf"/>
</dbReference>
<evidence type="ECO:0000313" key="3">
    <source>
        <dbReference type="EMBL" id="GAA4452520.1"/>
    </source>
</evidence>
<dbReference type="Pfam" id="PF01648">
    <property type="entry name" value="ACPS"/>
    <property type="match status" value="1"/>
</dbReference>
<evidence type="ECO:0000259" key="2">
    <source>
        <dbReference type="Pfam" id="PF01648"/>
    </source>
</evidence>
<sequence length="212" mass="24594">MPLFREWAPDEHSLAAVWHITEEEHFFADQVPVRADTIRHGKRRIEFLAGRFLLQYLKNDFPLHAIAKNPNDKPVLPEGPYHFSISHSYPYVACIIDELGDTGIDIECERASILSVKHKFLTPEESELFPDTLPDILLAWTAKEAAYKYQGLRGVDFRQHLRIVGWKNITEAEKIISIKLPLIDDSAKKTFKSLIDKDFCLSYAIRYKHYKI</sequence>
<dbReference type="RefSeq" id="WP_344823844.1">
    <property type="nucleotide sequence ID" value="NZ_BAABEZ010000014.1"/>
</dbReference>